<dbReference type="GO" id="GO:0070041">
    <property type="term" value="F:rRNA (uridine-C5-)-methyltransferase activity"/>
    <property type="evidence" value="ECO:0007669"/>
    <property type="project" value="UniProtKB-UniRule"/>
</dbReference>
<dbReference type="Gene3D" id="2.40.50.1070">
    <property type="match status" value="1"/>
</dbReference>
<dbReference type="Gene3D" id="3.40.50.150">
    <property type="entry name" value="Vaccinia Virus protein VP39"/>
    <property type="match status" value="1"/>
</dbReference>
<dbReference type="Gene3D" id="2.40.50.140">
    <property type="entry name" value="Nucleic acid-binding proteins"/>
    <property type="match status" value="1"/>
</dbReference>
<evidence type="ECO:0000256" key="2">
    <source>
        <dbReference type="ARBA" id="ARBA00022552"/>
    </source>
</evidence>
<dbReference type="PROSITE" id="PS01230">
    <property type="entry name" value="TRMA_1"/>
    <property type="match status" value="1"/>
</dbReference>
<keyword evidence="6 11" id="KW-0479">Metal-binding</keyword>
<evidence type="ECO:0000256" key="3">
    <source>
        <dbReference type="ARBA" id="ARBA00022603"/>
    </source>
</evidence>
<dbReference type="GO" id="GO:0070475">
    <property type="term" value="P:rRNA base methylation"/>
    <property type="evidence" value="ECO:0007669"/>
    <property type="project" value="TreeGrafter"/>
</dbReference>
<feature type="binding site" evidence="11">
    <location>
        <position position="89"/>
    </location>
    <ligand>
        <name>[4Fe-4S] cluster</name>
        <dbReference type="ChEBI" id="CHEBI:49883"/>
    </ligand>
</feature>
<evidence type="ECO:0000256" key="8">
    <source>
        <dbReference type="ARBA" id="ARBA00023014"/>
    </source>
</evidence>
<dbReference type="HAMAP" id="MF_01010">
    <property type="entry name" value="23SrRNA_methyltr_RlmD"/>
    <property type="match status" value="1"/>
</dbReference>
<feature type="binding site" evidence="11">
    <location>
        <position position="83"/>
    </location>
    <ligand>
        <name>[4Fe-4S] cluster</name>
        <dbReference type="ChEBI" id="CHEBI:49883"/>
    </ligand>
</feature>
<dbReference type="NCBIfam" id="NF009639">
    <property type="entry name" value="PRK13168.1"/>
    <property type="match status" value="1"/>
</dbReference>
<feature type="active site" description="Nucleophile" evidence="11 12">
    <location>
        <position position="402"/>
    </location>
</feature>
<evidence type="ECO:0000313" key="16">
    <source>
        <dbReference type="Proteomes" id="UP000254069"/>
    </source>
</evidence>
<evidence type="ECO:0000259" key="14">
    <source>
        <dbReference type="PROSITE" id="PS50926"/>
    </source>
</evidence>
<dbReference type="PROSITE" id="PS50926">
    <property type="entry name" value="TRAM"/>
    <property type="match status" value="1"/>
</dbReference>
<dbReference type="Pfam" id="PF01938">
    <property type="entry name" value="TRAM"/>
    <property type="match status" value="1"/>
</dbReference>
<feature type="domain" description="TRAM" evidence="14">
    <location>
        <begin position="12"/>
        <end position="70"/>
    </location>
</feature>
<dbReference type="PROSITE" id="PS01231">
    <property type="entry name" value="TRMA_2"/>
    <property type="match status" value="1"/>
</dbReference>
<organism evidence="15 16">
    <name type="scientific">Shewanella algae</name>
    <dbReference type="NCBI Taxonomy" id="38313"/>
    <lineage>
        <taxon>Bacteria</taxon>
        <taxon>Pseudomonadati</taxon>
        <taxon>Pseudomonadota</taxon>
        <taxon>Gammaproteobacteria</taxon>
        <taxon>Alteromonadales</taxon>
        <taxon>Shewanellaceae</taxon>
        <taxon>Shewanella</taxon>
    </lineage>
</organism>
<evidence type="ECO:0000256" key="12">
    <source>
        <dbReference type="PROSITE-ProRule" id="PRU01024"/>
    </source>
</evidence>
<evidence type="ECO:0000256" key="11">
    <source>
        <dbReference type="HAMAP-Rule" id="MF_01010"/>
    </source>
</evidence>
<dbReference type="RefSeq" id="WP_115390124.1">
    <property type="nucleotide sequence ID" value="NZ_JADZHC010000057.1"/>
</dbReference>
<dbReference type="GO" id="GO:0005506">
    <property type="term" value="F:iron ion binding"/>
    <property type="evidence" value="ECO:0007669"/>
    <property type="project" value="UniProtKB-UniRule"/>
</dbReference>
<dbReference type="InterPro" id="IPR012340">
    <property type="entry name" value="NA-bd_OB-fold"/>
</dbReference>
<evidence type="ECO:0000256" key="6">
    <source>
        <dbReference type="ARBA" id="ARBA00022723"/>
    </source>
</evidence>
<protein>
    <recommendedName>
        <fullName evidence="11">23S rRNA (uracil(1939)-C(5))-methyltransferase RlmD</fullName>
        <ecNumber evidence="11">2.1.1.190</ecNumber>
    </recommendedName>
    <alternativeName>
        <fullName evidence="11">23S rRNA(m5U1939)-methyltransferase</fullName>
    </alternativeName>
</protein>
<dbReference type="EC" id="2.1.1.190" evidence="11"/>
<dbReference type="Pfam" id="PF05958">
    <property type="entry name" value="tRNA_U5-meth_tr"/>
    <property type="match status" value="1"/>
</dbReference>
<evidence type="ECO:0000256" key="9">
    <source>
        <dbReference type="ARBA" id="ARBA00052756"/>
    </source>
</evidence>
<reference evidence="15 16" key="1">
    <citation type="submission" date="2018-06" db="EMBL/GenBank/DDBJ databases">
        <authorList>
            <consortium name="Pathogen Informatics"/>
            <person name="Doyle S."/>
        </authorList>
    </citation>
    <scope>NUCLEOTIDE SEQUENCE [LARGE SCALE GENOMIC DNA]</scope>
    <source>
        <strain evidence="15 16">NCTC10738</strain>
    </source>
</reference>
<dbReference type="InterPro" id="IPR029063">
    <property type="entry name" value="SAM-dependent_MTases_sf"/>
</dbReference>
<comment type="catalytic activity">
    <reaction evidence="9 11">
        <text>uridine(1939) in 23S rRNA + S-adenosyl-L-methionine = 5-methyluridine(1939) in 23S rRNA + S-adenosyl-L-homocysteine + H(+)</text>
        <dbReference type="Rhea" id="RHEA:42908"/>
        <dbReference type="Rhea" id="RHEA-COMP:10278"/>
        <dbReference type="Rhea" id="RHEA-COMP:10279"/>
        <dbReference type="ChEBI" id="CHEBI:15378"/>
        <dbReference type="ChEBI" id="CHEBI:57856"/>
        <dbReference type="ChEBI" id="CHEBI:59789"/>
        <dbReference type="ChEBI" id="CHEBI:65315"/>
        <dbReference type="ChEBI" id="CHEBI:74447"/>
        <dbReference type="EC" id="2.1.1.190"/>
    </reaction>
</comment>
<dbReference type="EMBL" id="UGYO01000002">
    <property type="protein sequence ID" value="SUJ00353.1"/>
    <property type="molecule type" value="Genomic_DNA"/>
</dbReference>
<dbReference type="FunFam" id="3.40.50.150:FF:000009">
    <property type="entry name" value="23S rRNA (Uracil(1939)-C(5))-methyltransferase RlmD"/>
    <property type="match status" value="1"/>
</dbReference>
<accession>A0A380BF40</accession>
<keyword evidence="5 11" id="KW-0949">S-adenosyl-L-methionine</keyword>
<sequence>MAQFFREKPNRSKKVSAKLSLTASGLDHQGAGIGQYQGKVVFIPGLLPGESAEVQLTEQKKNYARGKLIRITQTSPERVEPQCPHYALCGGCDLQHLSDLSQRQHKRRALAELFAKLSGLSELPEIGELASAPWHYRRKARLATWYDKQSREFTLGFRAKSSSKVVAIGECPVLAASLSELIKPLAAQLAHLQGVAQLGHVELIETEAGRFVVLRITRPLVNKDKEKLKAFAGQQGLQLVLQDNQGECEYLTGNQPSYRLSGANGRELTLKFNPGNFIQVNGEVNRAMVAKAIDWLQPKAGEHILDLFCGMGNFSLPLAATGARVTGVEGVPAMVEQARQNAKQAGLEGLQFFCADLSADLSAEPWLGKVDKLLLDPARAGAYETLSYLKNIAPERVVYVSCNPASLARDSVLLLEQGYRLERLTVLDMFPQTHHTEAMALFVRN</sequence>
<proteinExistence type="inferred from homology"/>
<dbReference type="CDD" id="cd02440">
    <property type="entry name" value="AdoMet_MTases"/>
    <property type="match status" value="1"/>
</dbReference>
<feature type="binding site" evidence="11 12">
    <location>
        <position position="279"/>
    </location>
    <ligand>
        <name>S-adenosyl-L-methionine</name>
        <dbReference type="ChEBI" id="CHEBI:59789"/>
    </ligand>
</feature>
<dbReference type="InterPro" id="IPR001566">
    <property type="entry name" value="23S_rRNA_MeTrfase_RlmD"/>
</dbReference>
<evidence type="ECO:0000256" key="5">
    <source>
        <dbReference type="ARBA" id="ARBA00022691"/>
    </source>
</evidence>
<evidence type="ECO:0000256" key="13">
    <source>
        <dbReference type="PROSITE-ProRule" id="PRU10015"/>
    </source>
</evidence>
<evidence type="ECO:0000256" key="10">
    <source>
        <dbReference type="ARBA" id="ARBA00059995"/>
    </source>
</evidence>
<comment type="similarity">
    <text evidence="11">Belongs to the class I-like SAM-binding methyltransferase superfamily. RNA M5U methyltransferase family. RlmD subfamily.</text>
</comment>
<dbReference type="AlphaFoldDB" id="A0A380BF40"/>
<dbReference type="SUPFAM" id="SSF50249">
    <property type="entry name" value="Nucleic acid-binding proteins"/>
    <property type="match status" value="1"/>
</dbReference>
<feature type="binding site" evidence="11">
    <location>
        <position position="313"/>
    </location>
    <ligand>
        <name>S-adenosyl-L-methionine</name>
        <dbReference type="ChEBI" id="CHEBI:59789"/>
    </ligand>
</feature>
<dbReference type="InterPro" id="IPR030391">
    <property type="entry name" value="MeTrfase_TrmA_CS"/>
</dbReference>
<comment type="function">
    <text evidence="10 11">Catalyzes the formation of 5-methyl-uridine at position 1939 (m5U1939) in 23S rRNA.</text>
</comment>
<dbReference type="NCBIfam" id="TIGR00479">
    <property type="entry name" value="rumA"/>
    <property type="match status" value="1"/>
</dbReference>
<feature type="binding site" evidence="11">
    <location>
        <position position="356"/>
    </location>
    <ligand>
        <name>S-adenosyl-L-methionine</name>
        <dbReference type="ChEBI" id="CHEBI:59789"/>
    </ligand>
</feature>
<dbReference type="SUPFAM" id="SSF53335">
    <property type="entry name" value="S-adenosyl-L-methionine-dependent methyltransferases"/>
    <property type="match status" value="1"/>
</dbReference>
<keyword evidence="2 11" id="KW-0698">rRNA processing</keyword>
<keyword evidence="16" id="KW-1185">Reference proteome</keyword>
<evidence type="ECO:0000256" key="7">
    <source>
        <dbReference type="ARBA" id="ARBA00023004"/>
    </source>
</evidence>
<dbReference type="Proteomes" id="UP000254069">
    <property type="component" value="Unassembled WGS sequence"/>
</dbReference>
<dbReference type="InterPro" id="IPR002792">
    <property type="entry name" value="TRAM_dom"/>
</dbReference>
<dbReference type="PANTHER" id="PTHR11061">
    <property type="entry name" value="RNA M5U METHYLTRANSFERASE"/>
    <property type="match status" value="1"/>
</dbReference>
<dbReference type="InterPro" id="IPR010280">
    <property type="entry name" value="U5_MeTrfase_fam"/>
</dbReference>
<keyword evidence="1 11" id="KW-0004">4Fe-4S</keyword>
<dbReference type="PROSITE" id="PS51687">
    <property type="entry name" value="SAM_MT_RNA_M5U"/>
    <property type="match status" value="1"/>
</dbReference>
<dbReference type="GO" id="GO:0051539">
    <property type="term" value="F:4 iron, 4 sulfur cluster binding"/>
    <property type="evidence" value="ECO:0007669"/>
    <property type="project" value="UniProtKB-KW"/>
</dbReference>
<feature type="binding site" evidence="11 12">
    <location>
        <position position="308"/>
    </location>
    <ligand>
        <name>S-adenosyl-L-methionine</name>
        <dbReference type="ChEBI" id="CHEBI:59789"/>
    </ligand>
</feature>
<keyword evidence="8 11" id="KW-0411">Iron-sulfur</keyword>
<evidence type="ECO:0000256" key="4">
    <source>
        <dbReference type="ARBA" id="ARBA00022679"/>
    </source>
</evidence>
<gene>
    <name evidence="11 15" type="primary">rlmD</name>
    <name evidence="15" type="ORF">NCTC10738_03109</name>
</gene>
<feature type="binding site" evidence="11 12">
    <location>
        <position position="329"/>
    </location>
    <ligand>
        <name>S-adenosyl-L-methionine</name>
        <dbReference type="ChEBI" id="CHEBI:59789"/>
    </ligand>
</feature>
<name>A0A380BF40_9GAMM</name>
<evidence type="ECO:0000313" key="15">
    <source>
        <dbReference type="EMBL" id="SUJ00353.1"/>
    </source>
</evidence>
<evidence type="ECO:0000256" key="1">
    <source>
        <dbReference type="ARBA" id="ARBA00022485"/>
    </source>
</evidence>
<keyword evidence="7 11" id="KW-0408">Iron</keyword>
<keyword evidence="3 11" id="KW-0489">Methyltransferase</keyword>
<dbReference type="PANTHER" id="PTHR11061:SF49">
    <property type="entry name" value="23S RRNA (URACIL(1939)-C(5))-METHYLTRANSFERASE RLMD"/>
    <property type="match status" value="1"/>
</dbReference>
<feature type="active site" evidence="13">
    <location>
        <position position="402"/>
    </location>
</feature>
<dbReference type="FunFam" id="2.40.50.140:FF:000097">
    <property type="entry name" value="23S rRNA (uracil(1939)-C(5))-methyltransferase RlmD"/>
    <property type="match status" value="1"/>
</dbReference>
<feature type="binding site" evidence="11 12">
    <location>
        <position position="376"/>
    </location>
    <ligand>
        <name>S-adenosyl-L-methionine</name>
        <dbReference type="ChEBI" id="CHEBI:59789"/>
    </ligand>
</feature>
<feature type="binding site" evidence="11">
    <location>
        <position position="171"/>
    </location>
    <ligand>
        <name>[4Fe-4S] cluster</name>
        <dbReference type="ChEBI" id="CHEBI:49883"/>
    </ligand>
</feature>
<dbReference type="InterPro" id="IPR030390">
    <property type="entry name" value="MeTrfase_TrmA_AS"/>
</dbReference>
<feature type="binding site" evidence="11">
    <location>
        <position position="92"/>
    </location>
    <ligand>
        <name>[4Fe-4S] cluster</name>
        <dbReference type="ChEBI" id="CHEBI:49883"/>
    </ligand>
</feature>
<keyword evidence="4 11" id="KW-0808">Transferase</keyword>
<dbReference type="GO" id="GO:0003723">
    <property type="term" value="F:RNA binding"/>
    <property type="evidence" value="ECO:0007669"/>
    <property type="project" value="InterPro"/>
</dbReference>